<comment type="caution">
    <text evidence="2">The sequence shown here is derived from an EMBL/GenBank/DDBJ whole genome shotgun (WGS) entry which is preliminary data.</text>
</comment>
<evidence type="ECO:0000313" key="3">
    <source>
        <dbReference type="Proteomes" id="UP001201980"/>
    </source>
</evidence>
<evidence type="ECO:0000256" key="1">
    <source>
        <dbReference type="SAM" id="MobiDB-lite"/>
    </source>
</evidence>
<accession>A0AAD5RVJ9</accession>
<dbReference type="Gene3D" id="3.90.180.10">
    <property type="entry name" value="Medium-chain alcohol dehydrogenases, catalytic domain"/>
    <property type="match status" value="1"/>
</dbReference>
<gene>
    <name evidence="2" type="ORF">MKZ38_008094</name>
</gene>
<keyword evidence="3" id="KW-1185">Reference proteome</keyword>
<sequence>MLMPSTIPQYQAIQQGGPFVLARVPNPEPASKCKVLAGLGTRDGRNANGAVFGPVSTVLILGGGSAVGSCGVQLQRLALPEGSILLATAPPAQHGRLIALGAADALDRSLPSEQLAQQVRMHCPKGADGILDAVAAAAGGRGESGYSPVFGLLRPDGPKKYGQVFTGEKVAVPEGRGIDAKVLFGRQTFTVPGGQMAMVMLSEMSEMGEYQLTVPVEIVGAGPEAIAGGLEKIGRGQVGGGEVGCFDLAWGLLSVGLLKTTLKVRVLRGERYSLTPGDALGSGFARRMDEASYEIIDEPIYAPTPPRSSEHRGDQQKFKHQLHKESQATHSSKFHTPALGGSRGITPKNLKSSSHRRARTQKLTSIRDWRKRKLGTR</sequence>
<organism evidence="2 3">
    <name type="scientific">Zalerion maritima</name>
    <dbReference type="NCBI Taxonomy" id="339359"/>
    <lineage>
        <taxon>Eukaryota</taxon>
        <taxon>Fungi</taxon>
        <taxon>Dikarya</taxon>
        <taxon>Ascomycota</taxon>
        <taxon>Pezizomycotina</taxon>
        <taxon>Sordariomycetes</taxon>
        <taxon>Lulworthiomycetidae</taxon>
        <taxon>Lulworthiales</taxon>
        <taxon>Lulworthiaceae</taxon>
        <taxon>Zalerion</taxon>
    </lineage>
</organism>
<dbReference type="InterPro" id="IPR036291">
    <property type="entry name" value="NAD(P)-bd_dom_sf"/>
</dbReference>
<protein>
    <submittedName>
        <fullName evidence="2">Uncharacterized protein</fullName>
    </submittedName>
</protein>
<reference evidence="2" key="1">
    <citation type="submission" date="2022-07" db="EMBL/GenBank/DDBJ databases">
        <title>Draft genome sequence of Zalerion maritima ATCC 34329, a (micro)plastics degrading marine fungus.</title>
        <authorList>
            <person name="Paco A."/>
            <person name="Goncalves M.F.M."/>
            <person name="Rocha-Santos T.A.P."/>
            <person name="Alves A."/>
        </authorList>
    </citation>
    <scope>NUCLEOTIDE SEQUENCE</scope>
    <source>
        <strain evidence="2">ATCC 34329</strain>
    </source>
</reference>
<proteinExistence type="predicted"/>
<dbReference type="Gene3D" id="3.40.50.720">
    <property type="entry name" value="NAD(P)-binding Rossmann-like Domain"/>
    <property type="match status" value="1"/>
</dbReference>
<dbReference type="AlphaFoldDB" id="A0AAD5RVJ9"/>
<dbReference type="EMBL" id="JAKWBI020000054">
    <property type="protein sequence ID" value="KAJ2904421.1"/>
    <property type="molecule type" value="Genomic_DNA"/>
</dbReference>
<feature type="compositionally biased region" description="Basic and acidic residues" evidence="1">
    <location>
        <begin position="308"/>
        <end position="327"/>
    </location>
</feature>
<dbReference type="SUPFAM" id="SSF51735">
    <property type="entry name" value="NAD(P)-binding Rossmann-fold domains"/>
    <property type="match status" value="1"/>
</dbReference>
<feature type="region of interest" description="Disordered" evidence="1">
    <location>
        <begin position="297"/>
        <end position="377"/>
    </location>
</feature>
<evidence type="ECO:0000313" key="2">
    <source>
        <dbReference type="EMBL" id="KAJ2904421.1"/>
    </source>
</evidence>
<dbReference type="Proteomes" id="UP001201980">
    <property type="component" value="Unassembled WGS sequence"/>
</dbReference>
<name>A0AAD5RVJ9_9PEZI</name>